<dbReference type="EnsemblMetazoa" id="XM_050645273.1">
    <property type="protein sequence ID" value="XP_050501230.1"/>
    <property type="gene ID" value="LOC114330515"/>
</dbReference>
<dbReference type="Pfam" id="PF04930">
    <property type="entry name" value="FUN14"/>
    <property type="match status" value="1"/>
</dbReference>
<keyword evidence="4" id="KW-1133">Transmembrane helix</keyword>
<keyword evidence="5" id="KW-0472">Membrane</keyword>
<evidence type="ECO:0000256" key="2">
    <source>
        <dbReference type="ARBA" id="ARBA00009160"/>
    </source>
</evidence>
<sequence>MSKHVLIGASAGFITGIVTTKVGKSAALALGGGMLLLQVLNEMEVITINWDRVNHTISNTHEENIVNGAVLYLKKIKEFVQNKNVCLTYGFLAGFLIGIAT</sequence>
<dbReference type="RefSeq" id="XP_050501230.1">
    <property type="nucleotide sequence ID" value="XM_050645273.1"/>
</dbReference>
<dbReference type="PANTHER" id="PTHR21346">
    <property type="entry name" value="FUN14 DOMAIN CONTAINING"/>
    <property type="match status" value="1"/>
</dbReference>
<comment type="similarity">
    <text evidence="2">Belongs to the FUN14 family.</text>
</comment>
<evidence type="ECO:0000256" key="4">
    <source>
        <dbReference type="ARBA" id="ARBA00022989"/>
    </source>
</evidence>
<dbReference type="GeneID" id="114330515"/>
<evidence type="ECO:0008006" key="8">
    <source>
        <dbReference type="Google" id="ProtNLM"/>
    </source>
</evidence>
<dbReference type="PANTHER" id="PTHR21346:SF0">
    <property type="entry name" value="RE45833P"/>
    <property type="match status" value="1"/>
</dbReference>
<keyword evidence="7" id="KW-1185">Reference proteome</keyword>
<comment type="subcellular location">
    <subcellularLocation>
        <location evidence="1">Mitochondrion outer membrane</location>
        <topology evidence="1">Multi-pass membrane protein</topology>
    </subcellularLocation>
</comment>
<dbReference type="InterPro" id="IPR007014">
    <property type="entry name" value="FUN14"/>
</dbReference>
<name>A0ABM5JTG4_DIAVI</name>
<evidence type="ECO:0000256" key="3">
    <source>
        <dbReference type="ARBA" id="ARBA00022692"/>
    </source>
</evidence>
<accession>A0ABM5JTG4</accession>
<evidence type="ECO:0000313" key="7">
    <source>
        <dbReference type="Proteomes" id="UP001652700"/>
    </source>
</evidence>
<proteinExistence type="inferred from homology"/>
<organism evidence="6 7">
    <name type="scientific">Diabrotica virgifera virgifera</name>
    <name type="common">western corn rootworm</name>
    <dbReference type="NCBI Taxonomy" id="50390"/>
    <lineage>
        <taxon>Eukaryota</taxon>
        <taxon>Metazoa</taxon>
        <taxon>Ecdysozoa</taxon>
        <taxon>Arthropoda</taxon>
        <taxon>Hexapoda</taxon>
        <taxon>Insecta</taxon>
        <taxon>Pterygota</taxon>
        <taxon>Neoptera</taxon>
        <taxon>Endopterygota</taxon>
        <taxon>Coleoptera</taxon>
        <taxon>Polyphaga</taxon>
        <taxon>Cucujiformia</taxon>
        <taxon>Chrysomeloidea</taxon>
        <taxon>Chrysomelidae</taxon>
        <taxon>Galerucinae</taxon>
        <taxon>Diabroticina</taxon>
        <taxon>Diabroticites</taxon>
        <taxon>Diabrotica</taxon>
    </lineage>
</organism>
<keyword evidence="3" id="KW-0812">Transmembrane</keyword>
<reference evidence="6" key="1">
    <citation type="submission" date="2025-05" db="UniProtKB">
        <authorList>
            <consortium name="EnsemblMetazoa"/>
        </authorList>
    </citation>
    <scope>IDENTIFICATION</scope>
</reference>
<evidence type="ECO:0000313" key="6">
    <source>
        <dbReference type="EnsemblMetazoa" id="XP_050501230.1"/>
    </source>
</evidence>
<evidence type="ECO:0000256" key="5">
    <source>
        <dbReference type="ARBA" id="ARBA00023136"/>
    </source>
</evidence>
<protein>
    <recommendedName>
        <fullName evidence="8">FUN14 domain-containing protein 1-like</fullName>
    </recommendedName>
</protein>
<evidence type="ECO:0000256" key="1">
    <source>
        <dbReference type="ARBA" id="ARBA00004374"/>
    </source>
</evidence>
<dbReference type="Proteomes" id="UP001652700">
    <property type="component" value="Unplaced"/>
</dbReference>